<gene>
    <name evidence="2" type="ORF">I8755_28805</name>
</gene>
<evidence type="ECO:0000313" key="3">
    <source>
        <dbReference type="Proteomes" id="UP000596130"/>
    </source>
</evidence>
<dbReference type="AlphaFoldDB" id="A0A7T4U0Z3"/>
<protein>
    <recommendedName>
        <fullName evidence="4">Exo-alpha-sialidase</fullName>
    </recommendedName>
</protein>
<dbReference type="Proteomes" id="UP000596130">
    <property type="component" value="Chromosome"/>
</dbReference>
<sequence>MRGADGTSGVGRAMGVRRPRAAACAVLAALLTAAGCGNGSEPDGSRTGGSGASRPESASPRWEFEHIADFSGGFTDVAALGEDDIWAVGTENNGASNAHLLHYDGERWKREPLPEALGDTDYPPVLEEIGDDTLWLRPQKYATGDGVTPWVRWDGVRWSAVPNPPPGNVGDLEAAGPRDIWALTGERTAVHFDGSRWTTTRLPHRTVDLAVAGPDDVWAVGSRSTGPGTEQVHGEPYDQPASSHWDGTSWQQVETPQSRFDEPLPPEPGAGLLKVFALADGEVRAYGNNTFNHGEVEDEPQEEFIRLRRADDRWVEQEQAPGGCALRVPVAQDDEGLFLDGNWFLHDDGRCLKIKRHRLPVSTGARKDSGQTLWLEEIHRVPGTDTWLGAGKVQVTQSGDPFGAPVLVRLKRAA</sequence>
<evidence type="ECO:0000313" key="2">
    <source>
        <dbReference type="EMBL" id="QQC91952.1"/>
    </source>
</evidence>
<feature type="region of interest" description="Disordered" evidence="1">
    <location>
        <begin position="223"/>
        <end position="248"/>
    </location>
</feature>
<feature type="region of interest" description="Disordered" evidence="1">
    <location>
        <begin position="36"/>
        <end position="59"/>
    </location>
</feature>
<proteinExistence type="predicted"/>
<evidence type="ECO:0008006" key="4">
    <source>
        <dbReference type="Google" id="ProtNLM"/>
    </source>
</evidence>
<dbReference type="EMBL" id="CP065959">
    <property type="protein sequence ID" value="QQC91952.1"/>
    <property type="molecule type" value="Genomic_DNA"/>
</dbReference>
<organism evidence="2 3">
    <name type="scientific">Streptomyces alfalfae</name>
    <dbReference type="NCBI Taxonomy" id="1642299"/>
    <lineage>
        <taxon>Bacteria</taxon>
        <taxon>Bacillati</taxon>
        <taxon>Actinomycetota</taxon>
        <taxon>Actinomycetes</taxon>
        <taxon>Kitasatosporales</taxon>
        <taxon>Streptomycetaceae</taxon>
        <taxon>Streptomyces</taxon>
    </lineage>
</organism>
<name>A0A7T4U0Z3_9ACTN</name>
<reference evidence="2 3" key="1">
    <citation type="submission" date="2020-12" db="EMBL/GenBank/DDBJ databases">
        <title>Identification and biosynthesis of polyene macrolides produced by Streptomyces alfalfae Men-myco-93-63.</title>
        <authorList>
            <person name="Liu D."/>
            <person name="Li Y."/>
            <person name="Liu L."/>
            <person name="Han X."/>
            <person name="Shen F."/>
        </authorList>
    </citation>
    <scope>NUCLEOTIDE SEQUENCE [LARGE SCALE GENOMIC DNA]</scope>
    <source>
        <strain evidence="2 3">Men-myco-93-63</strain>
    </source>
</reference>
<accession>A0A7T4U0Z3</accession>
<dbReference type="RefSeq" id="WP_198503882.1">
    <property type="nucleotide sequence ID" value="NZ_CP065959.1"/>
</dbReference>
<evidence type="ECO:0000256" key="1">
    <source>
        <dbReference type="SAM" id="MobiDB-lite"/>
    </source>
</evidence>